<dbReference type="Proteomes" id="UP000784880">
    <property type="component" value="Unassembled WGS sequence"/>
</dbReference>
<evidence type="ECO:0000313" key="1">
    <source>
        <dbReference type="EMBL" id="MBU9714941.1"/>
    </source>
</evidence>
<evidence type="ECO:0000313" key="2">
    <source>
        <dbReference type="Proteomes" id="UP000784880"/>
    </source>
</evidence>
<accession>A0ABS6JMX8</accession>
<comment type="caution">
    <text evidence="1">The sequence shown here is derived from an EMBL/GenBank/DDBJ whole genome shotgun (WGS) entry which is preliminary data.</text>
</comment>
<proteinExistence type="predicted"/>
<name>A0ABS6JMX8_9BACI</name>
<reference evidence="1 2" key="1">
    <citation type="submission" date="2021-06" db="EMBL/GenBank/DDBJ databases">
        <title>Bacillus sp. RD4P76, an endophyte from a halophyte.</title>
        <authorList>
            <person name="Sun J.-Q."/>
        </authorList>
    </citation>
    <scope>NUCLEOTIDE SEQUENCE [LARGE SCALE GENOMIC DNA]</scope>
    <source>
        <strain evidence="1 2">CGMCC 1.15917</strain>
    </source>
</reference>
<protein>
    <submittedName>
        <fullName evidence="1">Uncharacterized protein</fullName>
    </submittedName>
</protein>
<organism evidence="1 2">
    <name type="scientific">Evansella tamaricis</name>
    <dbReference type="NCBI Taxonomy" id="2069301"/>
    <lineage>
        <taxon>Bacteria</taxon>
        <taxon>Bacillati</taxon>
        <taxon>Bacillota</taxon>
        <taxon>Bacilli</taxon>
        <taxon>Bacillales</taxon>
        <taxon>Bacillaceae</taxon>
        <taxon>Evansella</taxon>
    </lineage>
</organism>
<dbReference type="RefSeq" id="WP_217069764.1">
    <property type="nucleotide sequence ID" value="NZ_JAHQCS010000190.1"/>
</dbReference>
<keyword evidence="2" id="KW-1185">Reference proteome</keyword>
<dbReference type="EMBL" id="JAHQCS010000190">
    <property type="protein sequence ID" value="MBU9714941.1"/>
    <property type="molecule type" value="Genomic_DNA"/>
</dbReference>
<gene>
    <name evidence="1" type="ORF">KS419_24660</name>
</gene>
<sequence length="110" mass="13246">MKLDIEKLPAEEQKVYAMMEHLHVFEKKALWNLIQRSNKDHVSMCPKINNEIRSLEQRGLIAINPYYNGPEYSFFVLQNAPYLMRKLRLYSPKEVYEPSWKQRAKKLFSR</sequence>